<dbReference type="PANTHER" id="PTHR15959:SF0">
    <property type="entry name" value="SYNTAXIN-18"/>
    <property type="match status" value="1"/>
</dbReference>
<feature type="region of interest" description="Disordered" evidence="9">
    <location>
        <begin position="134"/>
        <end position="166"/>
    </location>
</feature>
<evidence type="ECO:0000259" key="11">
    <source>
        <dbReference type="PROSITE" id="PS50192"/>
    </source>
</evidence>
<keyword evidence="8 10" id="KW-0472">Membrane</keyword>
<dbReference type="SMART" id="SM00397">
    <property type="entry name" value="t_SNARE"/>
    <property type="match status" value="1"/>
</dbReference>
<comment type="subcellular location">
    <subcellularLocation>
        <location evidence="1">Membrane</location>
        <topology evidence="1">Single-pass type IV membrane protein</topology>
    </subcellularLocation>
</comment>
<sequence>MNRTADFRQLLRRFSGGAALPPPAEVPLSTFIRLAGDQQQRLTELQFALQGDSSDYAAAIQACQTQLKELESQAEDSTDLTPPPAWKPRDHLAHRRSLVSGLYEDLKDIASAVQRTAMSEQQHEAEVSSFFTAVPSASSTARRKPPPPPPLPPQDGVRPPDAEESERLEAEALALLAAYETDLDKIEETQAKVGELANMVSFISTKVVEQQDQIETIQELAEESTEYVEMAGKHLDRAVDNRSSYRAWLVCWFVGSALFLLVYDYLDARFSII</sequence>
<dbReference type="AlphaFoldDB" id="A0A7S4URS9"/>
<evidence type="ECO:0000256" key="4">
    <source>
        <dbReference type="ARBA" id="ARBA00022692"/>
    </source>
</evidence>
<evidence type="ECO:0000256" key="1">
    <source>
        <dbReference type="ARBA" id="ARBA00004211"/>
    </source>
</evidence>
<reference evidence="12" key="1">
    <citation type="submission" date="2021-01" db="EMBL/GenBank/DDBJ databases">
        <authorList>
            <person name="Corre E."/>
            <person name="Pelletier E."/>
            <person name="Niang G."/>
            <person name="Scheremetjew M."/>
            <person name="Finn R."/>
            <person name="Kale V."/>
            <person name="Holt S."/>
            <person name="Cochrane G."/>
            <person name="Meng A."/>
            <person name="Brown T."/>
            <person name="Cohen L."/>
        </authorList>
    </citation>
    <scope>NUCLEOTIDE SEQUENCE</scope>
    <source>
        <strain evidence="12">CCMP3105</strain>
    </source>
</reference>
<evidence type="ECO:0000313" key="12">
    <source>
        <dbReference type="EMBL" id="CAE4568441.1"/>
    </source>
</evidence>
<dbReference type="EMBL" id="HBNR01012467">
    <property type="protein sequence ID" value="CAE4568441.1"/>
    <property type="molecule type" value="Transcribed_RNA"/>
</dbReference>
<keyword evidence="5" id="KW-0653">Protein transport</keyword>
<feature type="transmembrane region" description="Helical" evidence="10">
    <location>
        <begin position="245"/>
        <end position="266"/>
    </location>
</feature>
<dbReference type="GO" id="GO:0031201">
    <property type="term" value="C:SNARE complex"/>
    <property type="evidence" value="ECO:0007669"/>
    <property type="project" value="TreeGrafter"/>
</dbReference>
<dbReference type="InterPro" id="IPR010989">
    <property type="entry name" value="SNARE"/>
</dbReference>
<dbReference type="Gene3D" id="1.20.5.110">
    <property type="match status" value="1"/>
</dbReference>
<evidence type="ECO:0000256" key="5">
    <source>
        <dbReference type="ARBA" id="ARBA00022927"/>
    </source>
</evidence>
<evidence type="ECO:0000256" key="6">
    <source>
        <dbReference type="ARBA" id="ARBA00022989"/>
    </source>
</evidence>
<evidence type="ECO:0000256" key="7">
    <source>
        <dbReference type="ARBA" id="ARBA00023054"/>
    </source>
</evidence>
<dbReference type="GO" id="GO:0015031">
    <property type="term" value="P:protein transport"/>
    <property type="evidence" value="ECO:0007669"/>
    <property type="project" value="UniProtKB-KW"/>
</dbReference>
<proteinExistence type="inferred from homology"/>
<keyword evidence="3" id="KW-0813">Transport</keyword>
<keyword evidence="6 10" id="KW-1133">Transmembrane helix</keyword>
<keyword evidence="7" id="KW-0175">Coiled coil</keyword>
<accession>A0A7S4URS9</accession>
<dbReference type="GO" id="GO:0006890">
    <property type="term" value="P:retrograde vesicle-mediated transport, Golgi to endoplasmic reticulum"/>
    <property type="evidence" value="ECO:0007669"/>
    <property type="project" value="TreeGrafter"/>
</dbReference>
<dbReference type="InterPro" id="IPR000727">
    <property type="entry name" value="T_SNARE_dom"/>
</dbReference>
<feature type="domain" description="T-SNARE coiled-coil homology" evidence="11">
    <location>
        <begin position="176"/>
        <end position="238"/>
    </location>
</feature>
<dbReference type="PANTHER" id="PTHR15959">
    <property type="entry name" value="SYNTAXIN-18"/>
    <property type="match status" value="1"/>
</dbReference>
<evidence type="ECO:0000256" key="3">
    <source>
        <dbReference type="ARBA" id="ARBA00022448"/>
    </source>
</evidence>
<feature type="region of interest" description="Disordered" evidence="9">
    <location>
        <begin position="70"/>
        <end position="91"/>
    </location>
</feature>
<protein>
    <recommendedName>
        <fullName evidence="11">t-SNARE coiled-coil homology domain-containing protein</fullName>
    </recommendedName>
</protein>
<evidence type="ECO:0000256" key="8">
    <source>
        <dbReference type="ARBA" id="ARBA00023136"/>
    </source>
</evidence>
<comment type="similarity">
    <text evidence="2">Belongs to the syntaxin family.</text>
</comment>
<evidence type="ECO:0000256" key="9">
    <source>
        <dbReference type="SAM" id="MobiDB-lite"/>
    </source>
</evidence>
<dbReference type="PROSITE" id="PS50192">
    <property type="entry name" value="T_SNARE"/>
    <property type="match status" value="1"/>
</dbReference>
<evidence type="ECO:0000256" key="10">
    <source>
        <dbReference type="SAM" id="Phobius"/>
    </source>
</evidence>
<gene>
    <name evidence="12" type="ORF">AMON00008_LOCUS8060</name>
</gene>
<evidence type="ECO:0000256" key="2">
    <source>
        <dbReference type="ARBA" id="ARBA00009063"/>
    </source>
</evidence>
<name>A0A7S4URS9_9DINO</name>
<organism evidence="12">
    <name type="scientific">Alexandrium monilatum</name>
    <dbReference type="NCBI Taxonomy" id="311494"/>
    <lineage>
        <taxon>Eukaryota</taxon>
        <taxon>Sar</taxon>
        <taxon>Alveolata</taxon>
        <taxon>Dinophyceae</taxon>
        <taxon>Gonyaulacales</taxon>
        <taxon>Pyrocystaceae</taxon>
        <taxon>Alexandrium</taxon>
    </lineage>
</organism>
<keyword evidence="4 10" id="KW-0812">Transmembrane</keyword>
<dbReference type="GO" id="GO:0005783">
    <property type="term" value="C:endoplasmic reticulum"/>
    <property type="evidence" value="ECO:0007669"/>
    <property type="project" value="TreeGrafter"/>
</dbReference>
<dbReference type="SUPFAM" id="SSF47661">
    <property type="entry name" value="t-snare proteins"/>
    <property type="match status" value="1"/>
</dbReference>